<feature type="active site" description="Proton donor" evidence="8">
    <location>
        <position position="56"/>
    </location>
</feature>
<name>A0A9D1HSB3_9FIRM</name>
<evidence type="ECO:0000313" key="10">
    <source>
        <dbReference type="EMBL" id="HIU14594.1"/>
    </source>
</evidence>
<sequence length="166" mass="19370">MMDNDLKYMKEAYRQAQKALAIDEVPVGAVIVKDGQIIARGYNQREKKQQVTKHAELIAIEKACRQLGSWRLDDCDLYVTLEPCIMCSGALLNARIRRVIYGASVKRWFAFRMLMQQASPEQFNHQIEYVGGVMKEECSEMLSHYFREKRKKAKIEKKRFSDETNQ</sequence>
<dbReference type="InterPro" id="IPR028883">
    <property type="entry name" value="tRNA_aden_deaminase"/>
</dbReference>
<dbReference type="PROSITE" id="PS51747">
    <property type="entry name" value="CYT_DCMP_DEAMINASES_2"/>
    <property type="match status" value="1"/>
</dbReference>
<proteinExistence type="inferred from homology"/>
<evidence type="ECO:0000256" key="7">
    <source>
        <dbReference type="ARBA" id="ARBA00048045"/>
    </source>
</evidence>
<dbReference type="AlphaFoldDB" id="A0A9D1HSB3"/>
<gene>
    <name evidence="8" type="primary">tadA</name>
    <name evidence="10" type="ORF">IAD15_11105</name>
</gene>
<feature type="binding site" evidence="8">
    <location>
        <position position="54"/>
    </location>
    <ligand>
        <name>Zn(2+)</name>
        <dbReference type="ChEBI" id="CHEBI:29105"/>
        <note>catalytic</note>
    </ligand>
</feature>
<protein>
    <recommendedName>
        <fullName evidence="8">tRNA-specific adenosine deaminase</fullName>
        <ecNumber evidence="8">3.5.4.33</ecNumber>
    </recommendedName>
</protein>
<dbReference type="InterPro" id="IPR002125">
    <property type="entry name" value="CMP_dCMP_dom"/>
</dbReference>
<evidence type="ECO:0000256" key="2">
    <source>
        <dbReference type="ARBA" id="ARBA00011738"/>
    </source>
</evidence>
<evidence type="ECO:0000256" key="4">
    <source>
        <dbReference type="ARBA" id="ARBA00022723"/>
    </source>
</evidence>
<evidence type="ECO:0000256" key="6">
    <source>
        <dbReference type="ARBA" id="ARBA00022833"/>
    </source>
</evidence>
<dbReference type="NCBIfam" id="NF008113">
    <property type="entry name" value="PRK10860.1"/>
    <property type="match status" value="1"/>
</dbReference>
<evidence type="ECO:0000256" key="3">
    <source>
        <dbReference type="ARBA" id="ARBA00022694"/>
    </source>
</evidence>
<dbReference type="Gene3D" id="3.40.140.10">
    <property type="entry name" value="Cytidine Deaminase, domain 2"/>
    <property type="match status" value="1"/>
</dbReference>
<dbReference type="GO" id="GO:0002100">
    <property type="term" value="P:tRNA wobble adenosine to inosine editing"/>
    <property type="evidence" value="ECO:0007669"/>
    <property type="project" value="UniProtKB-UniRule"/>
</dbReference>
<evidence type="ECO:0000256" key="8">
    <source>
        <dbReference type="HAMAP-Rule" id="MF_00972"/>
    </source>
</evidence>
<evidence type="ECO:0000256" key="1">
    <source>
        <dbReference type="ARBA" id="ARBA00010669"/>
    </source>
</evidence>
<keyword evidence="6 8" id="KW-0862">Zinc</keyword>
<feature type="binding site" evidence="8">
    <location>
        <position position="84"/>
    </location>
    <ligand>
        <name>Zn(2+)</name>
        <dbReference type="ChEBI" id="CHEBI:29105"/>
        <note>catalytic</note>
    </ligand>
</feature>
<dbReference type="PANTHER" id="PTHR11079:SF202">
    <property type="entry name" value="TRNA-SPECIFIC ADENOSINE DEAMINASE"/>
    <property type="match status" value="1"/>
</dbReference>
<feature type="domain" description="CMP/dCMP-type deaminase" evidence="9">
    <location>
        <begin position="3"/>
        <end position="114"/>
    </location>
</feature>
<accession>A0A9D1HSB3</accession>
<dbReference type="HAMAP" id="MF_00972">
    <property type="entry name" value="tRNA_aden_deaminase"/>
    <property type="match status" value="1"/>
</dbReference>
<dbReference type="EMBL" id="DVMJ01000101">
    <property type="protein sequence ID" value="HIU14594.1"/>
    <property type="molecule type" value="Genomic_DNA"/>
</dbReference>
<dbReference type="SUPFAM" id="SSF53927">
    <property type="entry name" value="Cytidine deaminase-like"/>
    <property type="match status" value="1"/>
</dbReference>
<dbReference type="PANTHER" id="PTHR11079">
    <property type="entry name" value="CYTOSINE DEAMINASE FAMILY MEMBER"/>
    <property type="match status" value="1"/>
</dbReference>
<comment type="catalytic activity">
    <reaction evidence="7 8">
        <text>adenosine(34) in tRNA + H2O + H(+) = inosine(34) in tRNA + NH4(+)</text>
        <dbReference type="Rhea" id="RHEA:43168"/>
        <dbReference type="Rhea" id="RHEA-COMP:10373"/>
        <dbReference type="Rhea" id="RHEA-COMP:10374"/>
        <dbReference type="ChEBI" id="CHEBI:15377"/>
        <dbReference type="ChEBI" id="CHEBI:15378"/>
        <dbReference type="ChEBI" id="CHEBI:28938"/>
        <dbReference type="ChEBI" id="CHEBI:74411"/>
        <dbReference type="ChEBI" id="CHEBI:82852"/>
        <dbReference type="EC" id="3.5.4.33"/>
    </reaction>
</comment>
<organism evidence="10 11">
    <name type="scientific">Candidatus Fimiplasma intestinipullorum</name>
    <dbReference type="NCBI Taxonomy" id="2840825"/>
    <lineage>
        <taxon>Bacteria</taxon>
        <taxon>Bacillati</taxon>
        <taxon>Bacillota</taxon>
        <taxon>Clostridia</taxon>
        <taxon>Eubacteriales</taxon>
        <taxon>Candidatus Fimiplasma</taxon>
    </lineage>
</organism>
<dbReference type="Proteomes" id="UP000824175">
    <property type="component" value="Unassembled WGS sequence"/>
</dbReference>
<dbReference type="FunFam" id="3.40.140.10:FF:000005">
    <property type="entry name" value="tRNA-specific adenosine deaminase"/>
    <property type="match status" value="1"/>
</dbReference>
<feature type="binding site" evidence="8">
    <location>
        <position position="87"/>
    </location>
    <ligand>
        <name>Zn(2+)</name>
        <dbReference type="ChEBI" id="CHEBI:29105"/>
        <note>catalytic</note>
    </ligand>
</feature>
<comment type="caution">
    <text evidence="10">The sequence shown here is derived from an EMBL/GenBank/DDBJ whole genome shotgun (WGS) entry which is preliminary data.</text>
</comment>
<dbReference type="GO" id="GO:0052717">
    <property type="term" value="F:tRNA-specific adenosine-34 deaminase activity"/>
    <property type="evidence" value="ECO:0007669"/>
    <property type="project" value="UniProtKB-UniRule"/>
</dbReference>
<dbReference type="PROSITE" id="PS00903">
    <property type="entry name" value="CYT_DCMP_DEAMINASES_1"/>
    <property type="match status" value="1"/>
</dbReference>
<dbReference type="CDD" id="cd01285">
    <property type="entry name" value="nucleoside_deaminase"/>
    <property type="match status" value="1"/>
</dbReference>
<dbReference type="InterPro" id="IPR016193">
    <property type="entry name" value="Cytidine_deaminase-like"/>
</dbReference>
<dbReference type="GO" id="GO:0008270">
    <property type="term" value="F:zinc ion binding"/>
    <property type="evidence" value="ECO:0007669"/>
    <property type="project" value="UniProtKB-UniRule"/>
</dbReference>
<comment type="similarity">
    <text evidence="1">Belongs to the cytidine and deoxycytidylate deaminase family. ADAT2 subfamily.</text>
</comment>
<comment type="subunit">
    <text evidence="2 8">Homodimer.</text>
</comment>
<keyword evidence="3 8" id="KW-0819">tRNA processing</keyword>
<evidence type="ECO:0000256" key="5">
    <source>
        <dbReference type="ARBA" id="ARBA00022801"/>
    </source>
</evidence>
<comment type="cofactor">
    <cofactor evidence="8">
        <name>Zn(2+)</name>
        <dbReference type="ChEBI" id="CHEBI:29105"/>
    </cofactor>
    <text evidence="8">Binds 1 zinc ion per subunit.</text>
</comment>
<dbReference type="Pfam" id="PF14437">
    <property type="entry name" value="MafB19-deam"/>
    <property type="match status" value="1"/>
</dbReference>
<dbReference type="InterPro" id="IPR058535">
    <property type="entry name" value="MafB19-deam"/>
</dbReference>
<keyword evidence="5 8" id="KW-0378">Hydrolase</keyword>
<reference evidence="10" key="1">
    <citation type="submission" date="2020-10" db="EMBL/GenBank/DDBJ databases">
        <authorList>
            <person name="Gilroy R."/>
        </authorList>
    </citation>
    <scope>NUCLEOTIDE SEQUENCE</scope>
    <source>
        <strain evidence="10">CHK195-11698</strain>
    </source>
</reference>
<comment type="function">
    <text evidence="8">Catalyzes the deamination of adenosine to inosine at the wobble position 34 of tRNA(Arg2).</text>
</comment>
<keyword evidence="4 8" id="KW-0479">Metal-binding</keyword>
<evidence type="ECO:0000259" key="9">
    <source>
        <dbReference type="PROSITE" id="PS51747"/>
    </source>
</evidence>
<dbReference type="InterPro" id="IPR016192">
    <property type="entry name" value="APOBEC/CMP_deaminase_Zn-bd"/>
</dbReference>
<dbReference type="EC" id="3.5.4.33" evidence="8"/>
<evidence type="ECO:0000313" key="11">
    <source>
        <dbReference type="Proteomes" id="UP000824175"/>
    </source>
</evidence>
<reference evidence="10" key="2">
    <citation type="journal article" date="2021" name="PeerJ">
        <title>Extensive microbial diversity within the chicken gut microbiome revealed by metagenomics and culture.</title>
        <authorList>
            <person name="Gilroy R."/>
            <person name="Ravi A."/>
            <person name="Getino M."/>
            <person name="Pursley I."/>
            <person name="Horton D.L."/>
            <person name="Alikhan N.F."/>
            <person name="Baker D."/>
            <person name="Gharbi K."/>
            <person name="Hall N."/>
            <person name="Watson M."/>
            <person name="Adriaenssens E.M."/>
            <person name="Foster-Nyarko E."/>
            <person name="Jarju S."/>
            <person name="Secka A."/>
            <person name="Antonio M."/>
            <person name="Oren A."/>
            <person name="Chaudhuri R.R."/>
            <person name="La Ragione R."/>
            <person name="Hildebrand F."/>
            <person name="Pallen M.J."/>
        </authorList>
    </citation>
    <scope>NUCLEOTIDE SEQUENCE</scope>
    <source>
        <strain evidence="10">CHK195-11698</strain>
    </source>
</reference>